<organism evidence="2 3">
    <name type="scientific">Anopheles arabiensis</name>
    <name type="common">Mosquito</name>
    <dbReference type="NCBI Taxonomy" id="7173"/>
    <lineage>
        <taxon>Eukaryota</taxon>
        <taxon>Metazoa</taxon>
        <taxon>Ecdysozoa</taxon>
        <taxon>Arthropoda</taxon>
        <taxon>Hexapoda</taxon>
        <taxon>Insecta</taxon>
        <taxon>Pterygota</taxon>
        <taxon>Neoptera</taxon>
        <taxon>Endopterygota</taxon>
        <taxon>Diptera</taxon>
        <taxon>Nematocera</taxon>
        <taxon>Culicoidea</taxon>
        <taxon>Culicidae</taxon>
        <taxon>Anophelinae</taxon>
        <taxon>Anopheles</taxon>
    </lineage>
</organism>
<feature type="region of interest" description="Disordered" evidence="1">
    <location>
        <begin position="367"/>
        <end position="403"/>
    </location>
</feature>
<dbReference type="PANTHER" id="PTHR13270:SF13">
    <property type="entry name" value="LIMPET, ISOFORM K"/>
    <property type="match status" value="1"/>
</dbReference>
<dbReference type="SUPFAM" id="SSF49879">
    <property type="entry name" value="SMAD/FHA domain"/>
    <property type="match status" value="1"/>
</dbReference>
<feature type="region of interest" description="Disordered" evidence="1">
    <location>
        <begin position="1988"/>
        <end position="2526"/>
    </location>
</feature>
<accession>A0A182HZ83</accession>
<dbReference type="EnsemblMetazoa" id="AARA006611-RA">
    <property type="protein sequence ID" value="AARA006611-PA"/>
    <property type="gene ID" value="AARA006611"/>
</dbReference>
<feature type="region of interest" description="Disordered" evidence="1">
    <location>
        <begin position="423"/>
        <end position="448"/>
    </location>
</feature>
<dbReference type="VEuPathDB" id="VectorBase:AARA006611"/>
<evidence type="ECO:0000313" key="3">
    <source>
        <dbReference type="Proteomes" id="UP000075840"/>
    </source>
</evidence>
<feature type="region of interest" description="Disordered" evidence="1">
    <location>
        <begin position="1572"/>
        <end position="1602"/>
    </location>
</feature>
<feature type="compositionally biased region" description="Polar residues" evidence="1">
    <location>
        <begin position="377"/>
        <end position="396"/>
    </location>
</feature>
<feature type="compositionally biased region" description="Basic and acidic residues" evidence="1">
    <location>
        <begin position="2284"/>
        <end position="2296"/>
    </location>
</feature>
<name>A0A182HZ83_ANOAR</name>
<reference evidence="2" key="1">
    <citation type="submission" date="2022-08" db="UniProtKB">
        <authorList>
            <consortium name="EnsemblMetazoa"/>
        </authorList>
    </citation>
    <scope>IDENTIFICATION</scope>
    <source>
        <strain evidence="2">Dongola</strain>
    </source>
</reference>
<sequence>MKMFSIRGANILILNKESGEQTRKIAVKTDRVTIGAHPLNSIRLHTLEAERLHCKLFADSSNSVTIHNFSVRNPVLLNGVRLEGKTVIQNGDKFEVAGYLFEWNYNPANIIAVRKSTKRATCLPSVGKPKTLKRVRSFGELVKQCSVKVPRDVGLMLNAIRKRRTIHSIIVPSLNRSPESDGTHENVHLTDNTHAQADTTMQMELNAANPVANPNEISTIEKENVTLRHEVPKLQTTGVMLTSYVSLAEKRHLKCKTPVASPKRTPLRHKNETFDKTEIEEYLVNVSNPHDSMHLIDLTTPVKSRPPSAVRKVFSGKVAQSPRVLDAINLISPSPKKVNRTPNSVKAVAPSTPKVALLKSAIKNSRIHASDTKKTPLASSLSNKKTPNVKINSSLRTDPHKVTPISSKTSAVKLRKHLISSLNKKDSSDTPVPIVTAEAPTDPNTTPIPIVTTETLSKHSTPVPESIPRDQQSLQSVIPAYKDEIIANVADTGVEDTAVVIPMFDVQSVIKKPNRTTQIRSAKYSDVTPHESFMDGVTPAVVPPEDNALVLHADINEPVRSNTLHEELKNVNDLPTCTRLNRNSCLPISTAQLTPQPTKSRKTFSALDYNSLSVSPMSRVSIPEDPIIDLDLESELSSLDDHVNEDELLASSDSEPVHDIEILPAKVSTPQLRDSLRDTRKFIGSAFTSLNTSRPQLDLTAEIDESLLINEEEEPDHGNNEMYNMQTSHDSELPNEQIISNALVVSDDTATPMETKPKSSTASILSNSMRECFSSKHSKINDYRRNTLSTAVLQDSSRGLTKEDINCVSQYMKTTPSEEEPKHVSDVSVHEQLQPVDADLDDSKNMLNPAADSNQLSPNYSLKIITKTPTRLPESANEHVSETKMLLSTPKIADEYIQENRENMFSTPKAIESSEVSCDRVSTCINLIGVKEMLKTPKVSHSDVNYCHAMENMFRTPKSVVSSETEKENSCGNVECNEELHNTLPEGQSDGQECEEIQHGINAEPTSPSAELVDIDKMKELSSTPKSISFADADQNDSSCIDLEDSVDPLSSAVDIEGNRQVEEIPSTPKSISTIDGDQNELSCADLVDAEEVELQELNRTPTPISSIDVDKNESVCIELAVGDDSLLAAATVEDTCEVEKIPDEQPSASTCTDLADVVEDVASTGNIEENDEENELNKTPKEILSMQVENEKHNCVNLVGVKELLKTPKKCNVDDADYRELQDMFKTPKPCKPAISGKAEDPIVNLVGVKELLKTPKTTHKETQDSIAMQNMFKTPKPASCDDADSNESTSAEMIDIAAPVSSTNQEENNEIKKLIRTPQSISCADADQNELSCIDLEDSVDPLPSAVDVEGNRQVEGIPSTPKPISAIDEDQNELSCEYRVDAEEVELQELNRTPKPISTIDEDQKESIELAVADDPVSPAATVEDTCEVEQIFDEKPNASTCTDLADVVEDVASTGNVEENDEVNELNRTPKAILSMQVENEKHNCVNLVGVKELLKTPKKCNVDDADYRELQDMFKTPKPASKITAKGSETCVNLVGVKELLKTPKNIDMDASNLSAIQNMLKTPKPVSCDDADSNESVCADVEDVEEEPGSPFDDIEDNCKVEAIPKTPKAQSASVLDQNKSTCVDISNDVQPASPSTDIEHHVEVKAKELLQTPNLTRQSGKEDQNCGNLVGVKELLKTPKNSNIDDADYRELQDMFKTPKPCKPAISGKAEDPIVNLVGVKELLKTPKTTHKETQDSIAMQNMFKTPKATSSVQTSTDKAESSFVNLVGVKELLKTPKNSVTETHDLSDIPDMFKTPKPISANKLDNKKSVKHDDSGKESVEMAKEETKLDPATPTRTMRKRKLYSRKDEELKTPDNLTAPSPQRGVSDAEYLNILKLPVAKENILTEKFPESPARRDMPKRTCRQKIESLSEEVLAGKSPAPKYCKPPAQKEDAATPIIKEEVDALLTIRRVGFVDVVNVKEFNSPNIVGDVIKNVNRQPRGRKRTTEAHDSLNSSEEATEQVVENVKRKRGRPPKVKENLEQQQAVATGGSQRGTESNATSESEDVVSDQQSSDVTNENMGLFDTETKEKNEEVQPTDVAGIEQKLPRRRQQTKGLKSVSAAKKILSEESVNENDTPIKKRGRTQKKASEVDVLAETSNSTPLRRGRTKKALQIVEETASTDNQNNETDKLAQDETKSVDEKANVEVNNVTESGKEEQDIVKPVVKGRRRKIEAHKEEDTGHNSAETVQEATKPASKGRRRKVEEPQEKEWEKEVSETVQDEPKVVGRGRRRKIEVHNEDEAVKKDVVAVAQQTTKPVARGRRRKIEEQNDEESSEKVTEDVQDSSKSVDKSPQRNTEVCVEEDSAKVDVAVAQDEAKPARKGGRRKQELIKAEDTESEDASVIKDEVKPVGKGRRRKVEVQTKEEPTEVKAVKGRRRKIEVPAEEAEPQKVEEKHEPSETPKRGQSETVVVSGSQQDTGEQKHDQETSAKTTTKARKTAKKDEASNTDDSVVVENAADSSPKTETRPVRRTRAKRN</sequence>
<dbReference type="Pfam" id="PF00498">
    <property type="entry name" value="FHA"/>
    <property type="match status" value="1"/>
</dbReference>
<feature type="region of interest" description="Disordered" evidence="1">
    <location>
        <begin position="1797"/>
        <end position="1872"/>
    </location>
</feature>
<dbReference type="VEuPathDB" id="VectorBase:AARA21_012804"/>
<feature type="compositionally biased region" description="Basic and acidic residues" evidence="1">
    <location>
        <begin position="2176"/>
        <end position="2193"/>
    </location>
</feature>
<feature type="compositionally biased region" description="Polar residues" evidence="1">
    <location>
        <begin position="2456"/>
        <end position="2468"/>
    </location>
</feature>
<feature type="compositionally biased region" description="Basic and acidic residues" evidence="1">
    <location>
        <begin position="2408"/>
        <end position="2421"/>
    </location>
</feature>
<dbReference type="InterPro" id="IPR008984">
    <property type="entry name" value="SMAD_FHA_dom_sf"/>
</dbReference>
<feature type="compositionally biased region" description="Basic and acidic residues" evidence="1">
    <location>
        <begin position="1812"/>
        <end position="1837"/>
    </location>
</feature>
<proteinExistence type="predicted"/>
<feature type="compositionally biased region" description="Basic and acidic residues" evidence="1">
    <location>
        <begin position="2251"/>
        <end position="2274"/>
    </location>
</feature>
<feature type="compositionally biased region" description="Acidic residues" evidence="1">
    <location>
        <begin position="1586"/>
        <end position="1602"/>
    </location>
</feature>
<dbReference type="Proteomes" id="UP000075840">
    <property type="component" value="Unassembled WGS sequence"/>
</dbReference>
<dbReference type="PANTHER" id="PTHR13270">
    <property type="entry name" value="PROTEIN C20ORF116-RELATED"/>
    <property type="match status" value="1"/>
</dbReference>
<keyword evidence="3" id="KW-1185">Reference proteome</keyword>
<dbReference type="InterPro" id="IPR000253">
    <property type="entry name" value="FHA_dom"/>
</dbReference>
<evidence type="ECO:0000256" key="1">
    <source>
        <dbReference type="SAM" id="MobiDB-lite"/>
    </source>
</evidence>
<dbReference type="PROSITE" id="PS50006">
    <property type="entry name" value="FHA_DOMAIN"/>
    <property type="match status" value="1"/>
</dbReference>
<feature type="compositionally biased region" description="Basic and acidic residues" evidence="1">
    <location>
        <begin position="2375"/>
        <end position="2384"/>
    </location>
</feature>
<evidence type="ECO:0000313" key="2">
    <source>
        <dbReference type="EnsemblMetazoa" id="AARA006611-PA"/>
    </source>
</evidence>
<dbReference type="Gene3D" id="2.60.200.20">
    <property type="match status" value="1"/>
</dbReference>
<feature type="compositionally biased region" description="Basic and acidic residues" evidence="1">
    <location>
        <begin position="2437"/>
        <end position="2455"/>
    </location>
</feature>
<protein>
    <submittedName>
        <fullName evidence="2">Uncharacterized protein</fullName>
    </submittedName>
</protein>
<dbReference type="EMBL" id="APCN01005504">
    <property type="status" value="NOT_ANNOTATED_CDS"/>
    <property type="molecule type" value="Genomic_DNA"/>
</dbReference>
<feature type="compositionally biased region" description="Polar residues" evidence="1">
    <location>
        <begin position="2030"/>
        <end position="2049"/>
    </location>
</feature>